<proteinExistence type="predicted"/>
<comment type="caution">
    <text evidence="1">The sequence shown here is derived from an EMBL/GenBank/DDBJ whole genome shotgun (WGS) entry which is preliminary data.</text>
</comment>
<sequence length="65" mass="7415">MHAAHYLAELRQIVRSAGDEKTDSHGNTWRRQGGEFVCQSWEWRASMCEAGGRLSVRITAVEPER</sequence>
<reference evidence="1 2" key="1">
    <citation type="submission" date="2023-07" db="EMBL/GenBank/DDBJ databases">
        <title>Sequencing the genomes of 1000 actinobacteria strains.</title>
        <authorList>
            <person name="Klenk H.-P."/>
        </authorList>
    </citation>
    <scope>NUCLEOTIDE SEQUENCE [LARGE SCALE GENOMIC DNA]</scope>
    <source>
        <strain evidence="1 2">DSM 44709</strain>
    </source>
</reference>
<dbReference type="RefSeq" id="WP_307245300.1">
    <property type="nucleotide sequence ID" value="NZ_JAUSUZ010000001.1"/>
</dbReference>
<gene>
    <name evidence="1" type="ORF">J2S42_006472</name>
</gene>
<dbReference type="AlphaFoldDB" id="A0AAE3W4R7"/>
<dbReference type="EMBL" id="JAUSUZ010000001">
    <property type="protein sequence ID" value="MDQ0369803.1"/>
    <property type="molecule type" value="Genomic_DNA"/>
</dbReference>
<accession>A0AAE3W4R7</accession>
<protein>
    <submittedName>
        <fullName evidence="1">Uncharacterized protein</fullName>
    </submittedName>
</protein>
<evidence type="ECO:0000313" key="1">
    <source>
        <dbReference type="EMBL" id="MDQ0369803.1"/>
    </source>
</evidence>
<organism evidence="1 2">
    <name type="scientific">Catenuloplanes indicus</name>
    <dbReference type="NCBI Taxonomy" id="137267"/>
    <lineage>
        <taxon>Bacteria</taxon>
        <taxon>Bacillati</taxon>
        <taxon>Actinomycetota</taxon>
        <taxon>Actinomycetes</taxon>
        <taxon>Micromonosporales</taxon>
        <taxon>Micromonosporaceae</taxon>
        <taxon>Catenuloplanes</taxon>
    </lineage>
</organism>
<dbReference type="Proteomes" id="UP001240236">
    <property type="component" value="Unassembled WGS sequence"/>
</dbReference>
<name>A0AAE3W4R7_9ACTN</name>
<evidence type="ECO:0000313" key="2">
    <source>
        <dbReference type="Proteomes" id="UP001240236"/>
    </source>
</evidence>
<keyword evidence="2" id="KW-1185">Reference proteome</keyword>